<keyword evidence="7 13" id="KW-0812">Transmembrane</keyword>
<sequence>MADLIFRTVYGLILTIIHTIYAFYTSVRSTYNITRLRIASILNYHHRTPANIRKDVALLKKLPDHVAVILESKGKKEGGVEKLIDEVADLSCWCASVGVATLTVYQKTGMLKNYETPAHRAVSERLHTYFGSTRPTFRITSPHSPNAPSLPPNGDAVHDEEEVDLEINFVAQDDGRESIVDFTRALSDLAQGGKFNSEDVSVDLIDQEMKASVMGEPDLLILFTPRVFLQGFPPWQIRLTEIFHLEDNEGVSYTVFLKALHKFAGAEMRWGR</sequence>
<reference evidence="14 15" key="3">
    <citation type="journal article" date="2015" name="Genome Announc.">
        <title>Draft Genome Sequence of the Archiascomycetous Yeast Saitoella complicata.</title>
        <authorList>
            <person name="Yamauchi K."/>
            <person name="Kondo S."/>
            <person name="Hamamoto M."/>
            <person name="Takahashi Y."/>
            <person name="Ogura Y."/>
            <person name="Hayashi T."/>
            <person name="Nishida H."/>
        </authorList>
    </citation>
    <scope>NUCLEOTIDE SEQUENCE [LARGE SCALE GENOMIC DNA]</scope>
    <source>
        <strain evidence="14 15">NRRL Y-17804</strain>
    </source>
</reference>
<evidence type="ECO:0000256" key="3">
    <source>
        <dbReference type="ARBA" id="ARBA00004922"/>
    </source>
</evidence>
<keyword evidence="9" id="KW-0460">Magnesium</keyword>
<dbReference type="SUPFAM" id="SSF64005">
    <property type="entry name" value="Undecaprenyl diphosphate synthase"/>
    <property type="match status" value="1"/>
</dbReference>
<evidence type="ECO:0000256" key="9">
    <source>
        <dbReference type="ARBA" id="ARBA00022842"/>
    </source>
</evidence>
<dbReference type="PANTHER" id="PTHR21528:SF0">
    <property type="entry name" value="DEHYDRODOLICHYL DIPHOSPHATE SYNTHASE COMPLEX SUBUNIT NUS1"/>
    <property type="match status" value="1"/>
</dbReference>
<gene>
    <name evidence="14" type="ORF">G7K_6841-t1</name>
</gene>
<evidence type="ECO:0000256" key="1">
    <source>
        <dbReference type="ARBA" id="ARBA00001946"/>
    </source>
</evidence>
<dbReference type="AlphaFoldDB" id="A0A0E9NSE3"/>
<accession>A0A0E9NSE3</accession>
<dbReference type="RefSeq" id="XP_019023493.1">
    <property type="nucleotide sequence ID" value="XM_019167768.1"/>
</dbReference>
<dbReference type="GO" id="GO:0045547">
    <property type="term" value="F:ditrans,polycis-polyprenyl diphosphate synthase [(2E,6E)-farnesyl diphosphate specific] activity"/>
    <property type="evidence" value="ECO:0007669"/>
    <property type="project" value="UniProtKB-EC"/>
</dbReference>
<comment type="cofactor">
    <cofactor evidence="1">
        <name>Mg(2+)</name>
        <dbReference type="ChEBI" id="CHEBI:18420"/>
    </cofactor>
</comment>
<evidence type="ECO:0000256" key="11">
    <source>
        <dbReference type="ARBA" id="ARBA00023136"/>
    </source>
</evidence>
<dbReference type="GO" id="GO:0005789">
    <property type="term" value="C:endoplasmic reticulum membrane"/>
    <property type="evidence" value="ECO:0007669"/>
    <property type="project" value="UniProtKB-SubCell"/>
</dbReference>
<keyword evidence="15" id="KW-1185">Reference proteome</keyword>
<dbReference type="InterPro" id="IPR036424">
    <property type="entry name" value="UPP_synth-like_sf"/>
</dbReference>
<comment type="subcellular location">
    <subcellularLocation>
        <location evidence="2">Endoplasmic reticulum membrane</location>
    </subcellularLocation>
</comment>
<comment type="catalytic activity">
    <reaction evidence="12">
        <text>n isopentenyl diphosphate + (2E,6E)-farnesyl diphosphate = a di-trans,poly-cis-polyprenyl diphosphate + n diphosphate</text>
        <dbReference type="Rhea" id="RHEA:53008"/>
        <dbReference type="Rhea" id="RHEA-COMP:19494"/>
        <dbReference type="ChEBI" id="CHEBI:33019"/>
        <dbReference type="ChEBI" id="CHEBI:128769"/>
        <dbReference type="ChEBI" id="CHEBI:136960"/>
        <dbReference type="ChEBI" id="CHEBI:175763"/>
        <dbReference type="EC" id="2.5.1.87"/>
    </reaction>
</comment>
<comment type="pathway">
    <text evidence="3">Protein modification; protein glycosylation.</text>
</comment>
<evidence type="ECO:0000256" key="13">
    <source>
        <dbReference type="SAM" id="Phobius"/>
    </source>
</evidence>
<evidence type="ECO:0000256" key="7">
    <source>
        <dbReference type="ARBA" id="ARBA00022692"/>
    </source>
</evidence>
<dbReference type="EMBL" id="BACD03000086">
    <property type="protein sequence ID" value="GAO52774.1"/>
    <property type="molecule type" value="Genomic_DNA"/>
</dbReference>
<evidence type="ECO:0000256" key="6">
    <source>
        <dbReference type="ARBA" id="ARBA00022679"/>
    </source>
</evidence>
<evidence type="ECO:0000256" key="8">
    <source>
        <dbReference type="ARBA" id="ARBA00022824"/>
    </source>
</evidence>
<dbReference type="OrthoDB" id="19639at2759"/>
<proteinExistence type="inferred from homology"/>
<evidence type="ECO:0000256" key="12">
    <source>
        <dbReference type="ARBA" id="ARBA00047353"/>
    </source>
</evidence>
<evidence type="ECO:0000313" key="14">
    <source>
        <dbReference type="EMBL" id="GAO52774.1"/>
    </source>
</evidence>
<evidence type="ECO:0000256" key="5">
    <source>
        <dbReference type="ARBA" id="ARBA00012596"/>
    </source>
</evidence>
<keyword evidence="8" id="KW-0256">Endoplasmic reticulum</keyword>
<protein>
    <recommendedName>
        <fullName evidence="5">ditrans,polycis-polyprenyl diphosphate synthase [(2E,6E)-farnesyldiphosphate specific]</fullName>
        <ecNumber evidence="5">2.5.1.87</ecNumber>
    </recommendedName>
</protein>
<name>A0A0E9NSE3_SAICN</name>
<reference evidence="14 15" key="2">
    <citation type="journal article" date="2014" name="J. Gen. Appl. Microbiol.">
        <title>The early diverging ascomycetous budding yeast Saitoella complicata has three histone deacetylases belonging to the Clr6, Hos2, and Rpd3 lineages.</title>
        <authorList>
            <person name="Nishida H."/>
            <person name="Matsumoto T."/>
            <person name="Kondo S."/>
            <person name="Hamamoto M."/>
            <person name="Yoshikawa H."/>
        </authorList>
    </citation>
    <scope>NUCLEOTIDE SEQUENCE [LARGE SCALE GENOMIC DNA]</scope>
    <source>
        <strain evidence="14 15">NRRL Y-17804</strain>
    </source>
</reference>
<dbReference type="OMA" id="AWSSCAG"/>
<evidence type="ECO:0000256" key="10">
    <source>
        <dbReference type="ARBA" id="ARBA00022989"/>
    </source>
</evidence>
<dbReference type="GO" id="GO:1904423">
    <property type="term" value="C:dehydrodolichyl diphosphate synthase complex"/>
    <property type="evidence" value="ECO:0007669"/>
    <property type="project" value="InterPro"/>
</dbReference>
<dbReference type="Gene3D" id="3.40.1180.10">
    <property type="entry name" value="Decaprenyl diphosphate synthase-like"/>
    <property type="match status" value="1"/>
</dbReference>
<feature type="transmembrane region" description="Helical" evidence="13">
    <location>
        <begin position="6"/>
        <end position="27"/>
    </location>
</feature>
<evidence type="ECO:0000256" key="4">
    <source>
        <dbReference type="ARBA" id="ARBA00005432"/>
    </source>
</evidence>
<organism evidence="14 15">
    <name type="scientific">Saitoella complicata (strain BCRC 22490 / CBS 7301 / JCM 7358 / NBRC 10748 / NRRL Y-17804)</name>
    <dbReference type="NCBI Taxonomy" id="698492"/>
    <lineage>
        <taxon>Eukaryota</taxon>
        <taxon>Fungi</taxon>
        <taxon>Dikarya</taxon>
        <taxon>Ascomycota</taxon>
        <taxon>Taphrinomycotina</taxon>
        <taxon>Taphrinomycotina incertae sedis</taxon>
        <taxon>Saitoella</taxon>
    </lineage>
</organism>
<keyword evidence="11 13" id="KW-0472">Membrane</keyword>
<comment type="similarity">
    <text evidence="4">Belongs to the UPP synthase family.</text>
</comment>
<keyword evidence="6" id="KW-0808">Transferase</keyword>
<evidence type="ECO:0000313" key="15">
    <source>
        <dbReference type="Proteomes" id="UP000033140"/>
    </source>
</evidence>
<dbReference type="Proteomes" id="UP000033140">
    <property type="component" value="Unassembled WGS sequence"/>
</dbReference>
<comment type="caution">
    <text evidence="14">The sequence shown here is derived from an EMBL/GenBank/DDBJ whole genome shotgun (WGS) entry which is preliminary data.</text>
</comment>
<evidence type="ECO:0000256" key="2">
    <source>
        <dbReference type="ARBA" id="ARBA00004586"/>
    </source>
</evidence>
<dbReference type="EC" id="2.5.1.87" evidence="5"/>
<dbReference type="UniPathway" id="UPA00378"/>
<dbReference type="InterPro" id="IPR038887">
    <property type="entry name" value="Nus1/NgBR"/>
</dbReference>
<reference evidence="14 15" key="1">
    <citation type="journal article" date="2011" name="J. Gen. Appl. Microbiol.">
        <title>Draft genome sequencing of the enigmatic yeast Saitoella complicata.</title>
        <authorList>
            <person name="Nishida H."/>
            <person name="Hamamoto M."/>
            <person name="Sugiyama J."/>
        </authorList>
    </citation>
    <scope>NUCLEOTIDE SEQUENCE [LARGE SCALE GENOMIC DNA]</scope>
    <source>
        <strain evidence="14 15">NRRL Y-17804</strain>
    </source>
</reference>
<dbReference type="STRING" id="698492.A0A0E9NSE3"/>
<dbReference type="PANTHER" id="PTHR21528">
    <property type="entry name" value="DEHYDRODOLICHYL DIPHOSPHATE SYNTHASE COMPLEX SUBUNIT NUS1"/>
    <property type="match status" value="1"/>
</dbReference>
<keyword evidence="10 13" id="KW-1133">Transmembrane helix</keyword>